<keyword evidence="3" id="KW-1185">Reference proteome</keyword>
<feature type="region of interest" description="Disordered" evidence="1">
    <location>
        <begin position="1"/>
        <end position="49"/>
    </location>
</feature>
<name>A0A9Q3I357_9BASI</name>
<proteinExistence type="predicted"/>
<feature type="region of interest" description="Disordered" evidence="1">
    <location>
        <begin position="98"/>
        <end position="181"/>
    </location>
</feature>
<feature type="compositionally biased region" description="Polar residues" evidence="1">
    <location>
        <begin position="113"/>
        <end position="132"/>
    </location>
</feature>
<accession>A0A9Q3I357</accession>
<feature type="compositionally biased region" description="Basic and acidic residues" evidence="1">
    <location>
        <begin position="164"/>
        <end position="181"/>
    </location>
</feature>
<gene>
    <name evidence="2" type="ORF">O181_065998</name>
</gene>
<feature type="compositionally biased region" description="Polar residues" evidence="1">
    <location>
        <begin position="1"/>
        <end position="16"/>
    </location>
</feature>
<protein>
    <submittedName>
        <fullName evidence="2">Uncharacterized protein</fullName>
    </submittedName>
</protein>
<dbReference type="EMBL" id="AVOT02032520">
    <property type="protein sequence ID" value="MBW0526283.1"/>
    <property type="molecule type" value="Genomic_DNA"/>
</dbReference>
<feature type="compositionally biased region" description="Basic and acidic residues" evidence="1">
    <location>
        <begin position="28"/>
        <end position="43"/>
    </location>
</feature>
<dbReference type="Proteomes" id="UP000765509">
    <property type="component" value="Unassembled WGS sequence"/>
</dbReference>
<evidence type="ECO:0000313" key="3">
    <source>
        <dbReference type="Proteomes" id="UP000765509"/>
    </source>
</evidence>
<evidence type="ECO:0000256" key="1">
    <source>
        <dbReference type="SAM" id="MobiDB-lite"/>
    </source>
</evidence>
<reference evidence="2" key="1">
    <citation type="submission" date="2021-03" db="EMBL/GenBank/DDBJ databases">
        <title>Draft genome sequence of rust myrtle Austropuccinia psidii MF-1, a brazilian biotype.</title>
        <authorList>
            <person name="Quecine M.C."/>
            <person name="Pachon D.M.R."/>
            <person name="Bonatelli M.L."/>
            <person name="Correr F.H."/>
            <person name="Franceschini L.M."/>
            <person name="Leite T.F."/>
            <person name="Margarido G.R.A."/>
            <person name="Almeida C.A."/>
            <person name="Ferrarezi J.A."/>
            <person name="Labate C.A."/>
        </authorList>
    </citation>
    <scope>NUCLEOTIDE SEQUENCE</scope>
    <source>
        <strain evidence="2">MF-1</strain>
    </source>
</reference>
<sequence length="181" mass="19714">MTPTRSGRNHSIQLNVSGPGHSGHKFKRQECQSRGETKKEDSRASTSSQRLARAFETLIEGPEADITPILIVRPEQFPTVNKRDIQVSVQELAYCSKVAGVKDRGPSEGLDTSVLQRTSPTDKSLAENQSTLTEDRKKKLAQGKDNSLVEAPQASTSAKIGQEISKEKSEGQEKGKGKGKI</sequence>
<comment type="caution">
    <text evidence="2">The sequence shown here is derived from an EMBL/GenBank/DDBJ whole genome shotgun (WGS) entry which is preliminary data.</text>
</comment>
<dbReference type="AlphaFoldDB" id="A0A9Q3I357"/>
<organism evidence="2 3">
    <name type="scientific">Austropuccinia psidii MF-1</name>
    <dbReference type="NCBI Taxonomy" id="1389203"/>
    <lineage>
        <taxon>Eukaryota</taxon>
        <taxon>Fungi</taxon>
        <taxon>Dikarya</taxon>
        <taxon>Basidiomycota</taxon>
        <taxon>Pucciniomycotina</taxon>
        <taxon>Pucciniomycetes</taxon>
        <taxon>Pucciniales</taxon>
        <taxon>Sphaerophragmiaceae</taxon>
        <taxon>Austropuccinia</taxon>
    </lineage>
</organism>
<evidence type="ECO:0000313" key="2">
    <source>
        <dbReference type="EMBL" id="MBW0526283.1"/>
    </source>
</evidence>